<dbReference type="PROSITE" id="PS50203">
    <property type="entry name" value="CALPAIN_CAT"/>
    <property type="match status" value="1"/>
</dbReference>
<dbReference type="OrthoDB" id="167576at2759"/>
<dbReference type="Gene3D" id="1.20.58.80">
    <property type="entry name" value="Phosphotransferase system, lactose/cellobiose-type IIA subunit"/>
    <property type="match status" value="1"/>
</dbReference>
<dbReference type="InterPro" id="IPR036181">
    <property type="entry name" value="MIT_dom_sf"/>
</dbReference>
<dbReference type="SUPFAM" id="SSF54001">
    <property type="entry name" value="Cysteine proteinases"/>
    <property type="match status" value="1"/>
</dbReference>
<dbReference type="SUPFAM" id="SSF49758">
    <property type="entry name" value="Calpain large subunit, middle domain (domain III)"/>
    <property type="match status" value="2"/>
</dbReference>
<proteinExistence type="inferred from homology"/>
<dbReference type="GO" id="GO:0006508">
    <property type="term" value="P:proteolysis"/>
    <property type="evidence" value="ECO:0007669"/>
    <property type="project" value="UniProtKB-KW"/>
</dbReference>
<dbReference type="Proteomes" id="UP000305067">
    <property type="component" value="Unassembled WGS sequence"/>
</dbReference>
<feature type="domain" description="Calpain catalytic" evidence="7">
    <location>
        <begin position="104"/>
        <end position="357"/>
    </location>
</feature>
<evidence type="ECO:0000313" key="9">
    <source>
        <dbReference type="Proteomes" id="UP000305067"/>
    </source>
</evidence>
<keyword evidence="9" id="KW-1185">Reference proteome</keyword>
<dbReference type="InterPro" id="IPR051297">
    <property type="entry name" value="PalB/RIM13"/>
</dbReference>
<evidence type="ECO:0000256" key="1">
    <source>
        <dbReference type="ARBA" id="ARBA00010193"/>
    </source>
</evidence>
<organism evidence="8 9">
    <name type="scientific">Pterulicium gracile</name>
    <dbReference type="NCBI Taxonomy" id="1884261"/>
    <lineage>
        <taxon>Eukaryota</taxon>
        <taxon>Fungi</taxon>
        <taxon>Dikarya</taxon>
        <taxon>Basidiomycota</taxon>
        <taxon>Agaricomycotina</taxon>
        <taxon>Agaricomycetes</taxon>
        <taxon>Agaricomycetidae</taxon>
        <taxon>Agaricales</taxon>
        <taxon>Pleurotineae</taxon>
        <taxon>Pterulaceae</taxon>
        <taxon>Pterulicium</taxon>
    </lineage>
</organism>
<feature type="active site" evidence="5">
    <location>
        <position position="158"/>
    </location>
</feature>
<keyword evidence="3" id="KW-0378">Hydrolase</keyword>
<dbReference type="PRINTS" id="PR00704">
    <property type="entry name" value="CALPAIN"/>
</dbReference>
<dbReference type="EMBL" id="ML178814">
    <property type="protein sequence ID" value="TFL06986.1"/>
    <property type="molecule type" value="Genomic_DNA"/>
</dbReference>
<gene>
    <name evidence="8" type="ORF">BDV98DRAFT_557061</name>
</gene>
<dbReference type="SMART" id="SM00720">
    <property type="entry name" value="calpain_III"/>
    <property type="match status" value="1"/>
</dbReference>
<protein>
    <recommendedName>
        <fullName evidence="7">Calpain catalytic domain-containing protein</fullName>
    </recommendedName>
</protein>
<dbReference type="SMART" id="SM00230">
    <property type="entry name" value="CysPc"/>
    <property type="match status" value="1"/>
</dbReference>
<sequence length="785" mass="86428">MRDAQDTYSKAVKSELAQNYDTAFRLYTEATELFLHLARSHPTQAEKWRTSAGRALERAEKLKQFASAQKAVHLTPPAANSFADSRQSLVLQKGATVNGLSYPLWSDPQNSLPSKQAGVQPQLSHAQIDAKAEWRLPPADHNPRVLPDEITQQLVTDCSVSASLTVLLRYSQQFPRFKETLLNLVHHDSEALCHVKLFLNGAWRRVLVDDNLPYDPQTGQLLCMMSGDRRWTWPSIVEKAYMKLLGGYNFPGSDSGTDIHALCGWVPEYIPINSRLLEGEKTWNLISEGMFSGKLVFTLGTGPKVPLDAELLPSHCYAVTDLQEDEDSGVRYLSMVDTSLGQSAAAGPSRHRQMEWSTALGVFEGLYLSWNVDRFKHCLKHNSLWKVNTNHVSDASVHQVFLTFKLEPTDDKPEILIHLNRHIYDSAAFSRYIALNVQFQDEITDSGLHLIGIPSSVESYTSSSHVVARAVVPTGMLEGRFSILSLCDGIEDAVGFTLSAYTNSGTIAWDEVGGRGALPCSRKLEGAFTSKTAGGNAQCPTFMTNPQYKLNVHPAQSRSKTQMVFTLKAARELPLNVTVARSDGRVFDLARKDIMVHSGAYSYGVARASGEIPPGAYTLVVSTFEAQQKGEFSLVVEGSHPFEIENIAQEGAGLYTHTTKGLWDELNAMGGPSFQQYTLNPIYEVSIATAAQIKIRLQLPNPSPTTYINVSIYRPFHTASALGEPLASSGTYVNTSSGAVTTQTQLAAGTYWIIPSTFTPGTLEAFKLLVYSSIRDVGIQLRDPL</sequence>
<dbReference type="GO" id="GO:0004198">
    <property type="term" value="F:calcium-dependent cysteine-type endopeptidase activity"/>
    <property type="evidence" value="ECO:0007669"/>
    <property type="project" value="InterPro"/>
</dbReference>
<reference evidence="8 9" key="1">
    <citation type="journal article" date="2019" name="Nat. Ecol. Evol.">
        <title>Megaphylogeny resolves global patterns of mushroom evolution.</title>
        <authorList>
            <person name="Varga T."/>
            <person name="Krizsan K."/>
            <person name="Foldi C."/>
            <person name="Dima B."/>
            <person name="Sanchez-Garcia M."/>
            <person name="Sanchez-Ramirez S."/>
            <person name="Szollosi G.J."/>
            <person name="Szarkandi J.G."/>
            <person name="Papp V."/>
            <person name="Albert L."/>
            <person name="Andreopoulos W."/>
            <person name="Angelini C."/>
            <person name="Antonin V."/>
            <person name="Barry K.W."/>
            <person name="Bougher N.L."/>
            <person name="Buchanan P."/>
            <person name="Buyck B."/>
            <person name="Bense V."/>
            <person name="Catcheside P."/>
            <person name="Chovatia M."/>
            <person name="Cooper J."/>
            <person name="Damon W."/>
            <person name="Desjardin D."/>
            <person name="Finy P."/>
            <person name="Geml J."/>
            <person name="Haridas S."/>
            <person name="Hughes K."/>
            <person name="Justo A."/>
            <person name="Karasinski D."/>
            <person name="Kautmanova I."/>
            <person name="Kiss B."/>
            <person name="Kocsube S."/>
            <person name="Kotiranta H."/>
            <person name="LaButti K.M."/>
            <person name="Lechner B.E."/>
            <person name="Liimatainen K."/>
            <person name="Lipzen A."/>
            <person name="Lukacs Z."/>
            <person name="Mihaltcheva S."/>
            <person name="Morgado L.N."/>
            <person name="Niskanen T."/>
            <person name="Noordeloos M.E."/>
            <person name="Ohm R.A."/>
            <person name="Ortiz-Santana B."/>
            <person name="Ovrebo C."/>
            <person name="Racz N."/>
            <person name="Riley R."/>
            <person name="Savchenko A."/>
            <person name="Shiryaev A."/>
            <person name="Soop K."/>
            <person name="Spirin V."/>
            <person name="Szebenyi C."/>
            <person name="Tomsovsky M."/>
            <person name="Tulloss R.E."/>
            <person name="Uehling J."/>
            <person name="Grigoriev I.V."/>
            <person name="Vagvolgyi C."/>
            <person name="Papp T."/>
            <person name="Martin F.M."/>
            <person name="Miettinen O."/>
            <person name="Hibbett D.S."/>
            <person name="Nagy L.G."/>
        </authorList>
    </citation>
    <scope>NUCLEOTIDE SEQUENCE [LARGE SCALE GENOMIC DNA]</scope>
    <source>
        <strain evidence="8 9">CBS 309.79</strain>
    </source>
</reference>
<dbReference type="Gene3D" id="2.60.120.380">
    <property type="match status" value="2"/>
</dbReference>
<dbReference type="InterPro" id="IPR036213">
    <property type="entry name" value="Calpain_III_sf"/>
</dbReference>
<evidence type="ECO:0000256" key="6">
    <source>
        <dbReference type="PROSITE-ProRule" id="PRU00239"/>
    </source>
</evidence>
<evidence type="ECO:0000256" key="2">
    <source>
        <dbReference type="ARBA" id="ARBA00022670"/>
    </source>
</evidence>
<dbReference type="InterPro" id="IPR007330">
    <property type="entry name" value="MIT_dom"/>
</dbReference>
<keyword evidence="4" id="KW-0788">Thiol protease</keyword>
<accession>A0A5C3QY94</accession>
<name>A0A5C3QY94_9AGAR</name>
<evidence type="ECO:0000256" key="3">
    <source>
        <dbReference type="ARBA" id="ARBA00022801"/>
    </source>
</evidence>
<dbReference type="AlphaFoldDB" id="A0A5C3QY94"/>
<dbReference type="STRING" id="1884261.A0A5C3QY94"/>
<dbReference type="Pfam" id="PF04212">
    <property type="entry name" value="MIT"/>
    <property type="match status" value="1"/>
</dbReference>
<comment type="caution">
    <text evidence="6">Lacks conserved residue(s) required for the propagation of feature annotation.</text>
</comment>
<dbReference type="SUPFAM" id="SSF116846">
    <property type="entry name" value="MIT domain"/>
    <property type="match status" value="1"/>
</dbReference>
<dbReference type="InterPro" id="IPR022683">
    <property type="entry name" value="Calpain_III"/>
</dbReference>
<dbReference type="InterPro" id="IPR001300">
    <property type="entry name" value="Peptidase_C2_calpain_cat"/>
</dbReference>
<dbReference type="InterPro" id="IPR038765">
    <property type="entry name" value="Papain-like_cys_pep_sf"/>
</dbReference>
<dbReference type="PANTHER" id="PTHR46143:SF1">
    <property type="entry name" value="CALPAIN-7"/>
    <property type="match status" value="1"/>
</dbReference>
<dbReference type="Pfam" id="PF00648">
    <property type="entry name" value="Peptidase_C2"/>
    <property type="match status" value="1"/>
</dbReference>
<dbReference type="InterPro" id="IPR022684">
    <property type="entry name" value="Calpain_cysteine_protease"/>
</dbReference>
<keyword evidence="2" id="KW-0645">Protease</keyword>
<evidence type="ECO:0000256" key="5">
    <source>
        <dbReference type="PIRSR" id="PIRSR622684-1"/>
    </source>
</evidence>
<dbReference type="PANTHER" id="PTHR46143">
    <property type="entry name" value="CALPAIN-7"/>
    <property type="match status" value="1"/>
</dbReference>
<evidence type="ECO:0000259" key="7">
    <source>
        <dbReference type="PROSITE" id="PS50203"/>
    </source>
</evidence>
<comment type="similarity">
    <text evidence="1">Belongs to the peptidase C2 family. PalB/RIM13 subfamily.</text>
</comment>
<evidence type="ECO:0000313" key="8">
    <source>
        <dbReference type="EMBL" id="TFL06986.1"/>
    </source>
</evidence>
<evidence type="ECO:0000256" key="4">
    <source>
        <dbReference type="ARBA" id="ARBA00022807"/>
    </source>
</evidence>